<dbReference type="EMBL" id="JAUCBP010000014">
    <property type="protein sequence ID" value="MDM7862315.1"/>
    <property type="molecule type" value="Genomic_DNA"/>
</dbReference>
<accession>A0ABT7T1I4</accession>
<organism evidence="2 3">
    <name type="scientific">Alteromonas arenosi</name>
    <dbReference type="NCBI Taxonomy" id="3055817"/>
    <lineage>
        <taxon>Bacteria</taxon>
        <taxon>Pseudomonadati</taxon>
        <taxon>Pseudomonadota</taxon>
        <taxon>Gammaproteobacteria</taxon>
        <taxon>Alteromonadales</taxon>
        <taxon>Alteromonadaceae</taxon>
        <taxon>Alteromonas/Salinimonas group</taxon>
        <taxon>Alteromonas</taxon>
    </lineage>
</organism>
<dbReference type="Proteomes" id="UP001234343">
    <property type="component" value="Unassembled WGS sequence"/>
</dbReference>
<dbReference type="CDD" id="cd04301">
    <property type="entry name" value="NAT_SF"/>
    <property type="match status" value="1"/>
</dbReference>
<dbReference type="PROSITE" id="PS51186">
    <property type="entry name" value="GNAT"/>
    <property type="match status" value="1"/>
</dbReference>
<evidence type="ECO:0000259" key="1">
    <source>
        <dbReference type="PROSITE" id="PS51186"/>
    </source>
</evidence>
<proteinExistence type="predicted"/>
<dbReference type="Pfam" id="PF00583">
    <property type="entry name" value="Acetyltransf_1"/>
    <property type="match status" value="1"/>
</dbReference>
<sequence>MNISYRKATSADMDRCLDVRGMTRDNAFTREDLIAIGVPPGSWDEPIDQGVYVGYVALVEGEIIAFCYGDTETGEILVLAVMDGYESRGIGTALLTKTSSALFDYGHKELWLAASATPVVRAHGYYRAIGWHPTGKLDDNGDEILTLNARMK</sequence>
<dbReference type="InterPro" id="IPR000182">
    <property type="entry name" value="GNAT_dom"/>
</dbReference>
<keyword evidence="3" id="KW-1185">Reference proteome</keyword>
<protein>
    <submittedName>
        <fullName evidence="2">GNAT family N-acetyltransferase</fullName>
    </submittedName>
</protein>
<dbReference type="InterPro" id="IPR016181">
    <property type="entry name" value="Acyl_CoA_acyltransferase"/>
</dbReference>
<evidence type="ECO:0000313" key="2">
    <source>
        <dbReference type="EMBL" id="MDM7862315.1"/>
    </source>
</evidence>
<dbReference type="Gene3D" id="3.40.630.30">
    <property type="match status" value="1"/>
</dbReference>
<dbReference type="RefSeq" id="WP_289367249.1">
    <property type="nucleotide sequence ID" value="NZ_JAUCBP010000014.1"/>
</dbReference>
<gene>
    <name evidence="2" type="ORF">QTP81_17035</name>
</gene>
<evidence type="ECO:0000313" key="3">
    <source>
        <dbReference type="Proteomes" id="UP001234343"/>
    </source>
</evidence>
<comment type="caution">
    <text evidence="2">The sequence shown here is derived from an EMBL/GenBank/DDBJ whole genome shotgun (WGS) entry which is preliminary data.</text>
</comment>
<dbReference type="SUPFAM" id="SSF55729">
    <property type="entry name" value="Acyl-CoA N-acyltransferases (Nat)"/>
    <property type="match status" value="1"/>
</dbReference>
<feature type="domain" description="N-acetyltransferase" evidence="1">
    <location>
        <begin position="3"/>
        <end position="152"/>
    </location>
</feature>
<name>A0ABT7T1I4_9ALTE</name>
<reference evidence="2 3" key="1">
    <citation type="submission" date="2023-06" db="EMBL/GenBank/DDBJ databases">
        <title>Alteromonas sp. ASW11-36 isolated from intertidal sand.</title>
        <authorList>
            <person name="Li Y."/>
        </authorList>
    </citation>
    <scope>NUCLEOTIDE SEQUENCE [LARGE SCALE GENOMIC DNA]</scope>
    <source>
        <strain evidence="2 3">ASW11-36</strain>
    </source>
</reference>